<dbReference type="Proteomes" id="UP001178507">
    <property type="component" value="Unassembled WGS sequence"/>
</dbReference>
<dbReference type="SUPFAM" id="SSF52047">
    <property type="entry name" value="RNI-like"/>
    <property type="match status" value="1"/>
</dbReference>
<protein>
    <submittedName>
        <fullName evidence="3">Uncharacterized protein</fullName>
    </submittedName>
</protein>
<dbReference type="InterPro" id="IPR032675">
    <property type="entry name" value="LRR_dom_sf"/>
</dbReference>
<feature type="compositionally biased region" description="Low complexity" evidence="2">
    <location>
        <begin position="207"/>
        <end position="218"/>
    </location>
</feature>
<dbReference type="Gene3D" id="3.80.10.10">
    <property type="entry name" value="Ribonuclease Inhibitor"/>
    <property type="match status" value="2"/>
</dbReference>
<keyword evidence="1" id="KW-0175">Coiled coil</keyword>
<dbReference type="InterPro" id="IPR052394">
    <property type="entry name" value="LRR-containing"/>
</dbReference>
<evidence type="ECO:0000256" key="1">
    <source>
        <dbReference type="SAM" id="Coils"/>
    </source>
</evidence>
<reference evidence="3" key="1">
    <citation type="submission" date="2023-08" db="EMBL/GenBank/DDBJ databases">
        <authorList>
            <person name="Chen Y."/>
            <person name="Shah S."/>
            <person name="Dougan E. K."/>
            <person name="Thang M."/>
            <person name="Chan C."/>
        </authorList>
    </citation>
    <scope>NUCLEOTIDE SEQUENCE</scope>
</reference>
<accession>A0AA36MN16</accession>
<keyword evidence="4" id="KW-1185">Reference proteome</keyword>
<dbReference type="AlphaFoldDB" id="A0AA36MN16"/>
<evidence type="ECO:0000313" key="3">
    <source>
        <dbReference type="EMBL" id="CAJ1377926.1"/>
    </source>
</evidence>
<feature type="coiled-coil region" evidence="1">
    <location>
        <begin position="317"/>
        <end position="425"/>
    </location>
</feature>
<dbReference type="Pfam" id="PF13516">
    <property type="entry name" value="LRR_6"/>
    <property type="match status" value="3"/>
</dbReference>
<dbReference type="SMART" id="SM00368">
    <property type="entry name" value="LRR_RI"/>
    <property type="match status" value="5"/>
</dbReference>
<sequence length="431" mass="48045">MNSIPALLNHLDANRESPTLSLAYASISDEGIVEVSKFLRDNPFVKYLDLRGNNVQAKGAMALANGIKINRSLRSLNLKWNAIGKDPSGVHALCEVLRSNLTIGHVDLRNNRVNNVGAKYIGEMLAANTTITHLDLSWNDLGADGGLALLEGLKHNSTVLDCQLSGSKVGEETMHEVAFLLRRNKASAAYKASPNSTGAQMAAADPKTATLGKATTTAPVSRSRAETAEQEVPPEDLQPVKKGPQAKANWTSKDSSTLMLRLMMKEREQVLPEDKVFYQQIAEHIDKLLLETSKHKQGRVDGEEREKLSTTGFLEREQRYIKEIRQAEEALQRVISEKEFSQKELAAKTVSLNQLNEQNTSAVRESVVSQEKAAAEEQQLRKELRELQVEKKDLQDKLALNLKDLELLEQENERLRQHVKSFQRDVNEILA</sequence>
<dbReference type="InterPro" id="IPR001611">
    <property type="entry name" value="Leu-rich_rpt"/>
</dbReference>
<comment type="caution">
    <text evidence="3">The sequence shown here is derived from an EMBL/GenBank/DDBJ whole genome shotgun (WGS) entry which is preliminary data.</text>
</comment>
<dbReference type="PANTHER" id="PTHR24114:SF2">
    <property type="entry name" value="F-BOX DOMAIN-CONTAINING PROTEIN-RELATED"/>
    <property type="match status" value="1"/>
</dbReference>
<proteinExistence type="predicted"/>
<evidence type="ECO:0000313" key="4">
    <source>
        <dbReference type="Proteomes" id="UP001178507"/>
    </source>
</evidence>
<name>A0AA36MN16_9DINO</name>
<dbReference type="EMBL" id="CAUJNA010000499">
    <property type="protein sequence ID" value="CAJ1377926.1"/>
    <property type="molecule type" value="Genomic_DNA"/>
</dbReference>
<dbReference type="PANTHER" id="PTHR24114">
    <property type="entry name" value="LEUCINE RICH REPEAT FAMILY PROTEIN"/>
    <property type="match status" value="1"/>
</dbReference>
<feature type="region of interest" description="Disordered" evidence="2">
    <location>
        <begin position="192"/>
        <end position="252"/>
    </location>
</feature>
<organism evidence="3 4">
    <name type="scientific">Effrenium voratum</name>
    <dbReference type="NCBI Taxonomy" id="2562239"/>
    <lineage>
        <taxon>Eukaryota</taxon>
        <taxon>Sar</taxon>
        <taxon>Alveolata</taxon>
        <taxon>Dinophyceae</taxon>
        <taxon>Suessiales</taxon>
        <taxon>Symbiodiniaceae</taxon>
        <taxon>Effrenium</taxon>
    </lineage>
</organism>
<gene>
    <name evidence="3" type="ORF">EVOR1521_LOCUS6607</name>
</gene>
<evidence type="ECO:0000256" key="2">
    <source>
        <dbReference type="SAM" id="MobiDB-lite"/>
    </source>
</evidence>